<dbReference type="InterPro" id="IPR027417">
    <property type="entry name" value="P-loop_NTPase"/>
</dbReference>
<dbReference type="EMBL" id="JACIET010000001">
    <property type="protein sequence ID" value="MBB4012926.1"/>
    <property type="molecule type" value="Genomic_DNA"/>
</dbReference>
<sequence>MRRWLKPQIQFHLDGRTPFKPLPHAQSFAMLEWGLNWCIATYCQQFLVIHAAVVERNGMAAILPAPPGSGKSTLTAALIQRGWRLCSDELTLIDPGTGKVVALARPVNLKNDSIDIIRAFEPTAVFGPEYPDTHKGRVAHLRPPRQSVERASEAAKPRWVVFPQWAAGEPLNLTALQRSAAFIQLAENAFNYNMLGETGFRTLADTIDRCDCLALRYSRLDDAIRAFDGLADEAMA</sequence>
<evidence type="ECO:0008006" key="3">
    <source>
        <dbReference type="Google" id="ProtNLM"/>
    </source>
</evidence>
<dbReference type="SUPFAM" id="SSF53795">
    <property type="entry name" value="PEP carboxykinase-like"/>
    <property type="match status" value="1"/>
</dbReference>
<keyword evidence="2" id="KW-1185">Reference proteome</keyword>
<dbReference type="Proteomes" id="UP000561045">
    <property type="component" value="Unassembled WGS sequence"/>
</dbReference>
<gene>
    <name evidence="1" type="ORF">GGR36_002234</name>
</gene>
<evidence type="ECO:0000313" key="1">
    <source>
        <dbReference type="EMBL" id="MBB4012926.1"/>
    </source>
</evidence>
<dbReference type="NCBIfam" id="TIGR04352">
    <property type="entry name" value="HprK_rel_A"/>
    <property type="match status" value="1"/>
</dbReference>
<protein>
    <recommendedName>
        <fullName evidence="3">HprK-related kinase A</fullName>
    </recommendedName>
</protein>
<dbReference type="InterPro" id="IPR027600">
    <property type="entry name" value="HprK-rel_A"/>
</dbReference>
<organism evidence="1 2">
    <name type="scientific">Niveibacterium umoris</name>
    <dbReference type="NCBI Taxonomy" id="1193620"/>
    <lineage>
        <taxon>Bacteria</taxon>
        <taxon>Pseudomonadati</taxon>
        <taxon>Pseudomonadota</taxon>
        <taxon>Betaproteobacteria</taxon>
        <taxon>Rhodocyclales</taxon>
        <taxon>Rhodocyclaceae</taxon>
        <taxon>Niveibacterium</taxon>
    </lineage>
</organism>
<comment type="caution">
    <text evidence="1">The sequence shown here is derived from an EMBL/GenBank/DDBJ whole genome shotgun (WGS) entry which is preliminary data.</text>
</comment>
<reference evidence="1 2" key="1">
    <citation type="submission" date="2020-08" db="EMBL/GenBank/DDBJ databases">
        <title>Genomic Encyclopedia of Type Strains, Phase IV (KMG-IV): sequencing the most valuable type-strain genomes for metagenomic binning, comparative biology and taxonomic classification.</title>
        <authorList>
            <person name="Goeker M."/>
        </authorList>
    </citation>
    <scope>NUCLEOTIDE SEQUENCE [LARGE SCALE GENOMIC DNA]</scope>
    <source>
        <strain evidence="1 2">DSM 106739</strain>
    </source>
</reference>
<dbReference type="AlphaFoldDB" id="A0A840BQ17"/>
<accession>A0A840BQ17</accession>
<name>A0A840BQ17_9RHOO</name>
<dbReference type="Gene3D" id="3.40.50.300">
    <property type="entry name" value="P-loop containing nucleotide triphosphate hydrolases"/>
    <property type="match status" value="1"/>
</dbReference>
<proteinExistence type="predicted"/>
<evidence type="ECO:0000313" key="2">
    <source>
        <dbReference type="Proteomes" id="UP000561045"/>
    </source>
</evidence>